<evidence type="ECO:0008006" key="4">
    <source>
        <dbReference type="Google" id="ProtNLM"/>
    </source>
</evidence>
<dbReference type="InterPro" id="IPR007577">
    <property type="entry name" value="GlycoTrfase_DXD_sugar-bd_CS"/>
</dbReference>
<dbReference type="SUPFAM" id="SSF53448">
    <property type="entry name" value="Nucleotide-diphospho-sugar transferases"/>
    <property type="match status" value="1"/>
</dbReference>
<dbReference type="PANTHER" id="PTHR31834:SF1">
    <property type="entry name" value="INITIATION-SPECIFIC ALPHA-1,6-MANNOSYLTRANSFERASE"/>
    <property type="match status" value="1"/>
</dbReference>
<dbReference type="Pfam" id="PF04488">
    <property type="entry name" value="Gly_transf_sug"/>
    <property type="match status" value="1"/>
</dbReference>
<dbReference type="Gene3D" id="3.90.550.20">
    <property type="match status" value="1"/>
</dbReference>
<sequence length="328" mass="37642">MRPSFSTENAGGKLKLSRRALLVGLFLWTLLSAFFFFRGASGRHSKRNSVSDSSGPLTGRISCSSTLIETVQNISQSFMLKAQESKSENLLPPIIHQVWLGDKPFPETFLQSQKSFIEQNPDFYYALWRDDDVNCLIERFFPALVPIWTKLPRTILRADLLRYMIIFTFGGFYSDTDTLCLRPIRSWPKVPDARAVVGLEAEFSHLPNWRDMIVSRQIQVSVWTLASSPLHPLYAMAIQGIFINSTRMSKDEIGWTDVMEMTGPGYFTDVVLRYMQSFGYGFVNLSGMTKPTLFNDLLVQPLHVFRWEDRGPKEEGCIRHLFGQSWRK</sequence>
<dbReference type="EMBL" id="VWRR01000005">
    <property type="protein sequence ID" value="KAF6003722.1"/>
    <property type="molecule type" value="Genomic_DNA"/>
</dbReference>
<organism evidence="2 3">
    <name type="scientific">Cyanidiococcus yangmingshanensis</name>
    <dbReference type="NCBI Taxonomy" id="2690220"/>
    <lineage>
        <taxon>Eukaryota</taxon>
        <taxon>Rhodophyta</taxon>
        <taxon>Bangiophyceae</taxon>
        <taxon>Cyanidiales</taxon>
        <taxon>Cyanidiaceae</taxon>
        <taxon>Cyanidiococcus</taxon>
    </lineage>
</organism>
<protein>
    <recommendedName>
        <fullName evidence="4">Initiation-specific alpha-1,6-mannosyltransferase</fullName>
    </recommendedName>
</protein>
<reference evidence="2 3" key="1">
    <citation type="journal article" date="2020" name="J. Phycol.">
        <title>Comparative genome analysis reveals Cyanidiococcus gen. nov., a new extremophilic red algal genus sister to Cyanidioschyzon (Cyanidioschyzonaceae, Rhodophyta).</title>
        <authorList>
            <person name="Liu S.-L."/>
            <person name="Chiang Y.-R."/>
            <person name="Yoon H.S."/>
            <person name="Fu H.-Y."/>
        </authorList>
    </citation>
    <scope>NUCLEOTIDE SEQUENCE [LARGE SCALE GENOMIC DNA]</scope>
    <source>
        <strain evidence="2 3">THAL066</strain>
    </source>
</reference>
<dbReference type="PANTHER" id="PTHR31834">
    <property type="entry name" value="INITIATION-SPECIFIC ALPHA-1,6-MANNOSYLTRANSFERASE"/>
    <property type="match status" value="1"/>
</dbReference>
<proteinExistence type="predicted"/>
<comment type="caution">
    <text evidence="2">The sequence shown here is derived from an EMBL/GenBank/DDBJ whole genome shotgun (WGS) entry which is preliminary data.</text>
</comment>
<keyword evidence="1" id="KW-0812">Transmembrane</keyword>
<dbReference type="Proteomes" id="UP000530660">
    <property type="component" value="Unassembled WGS sequence"/>
</dbReference>
<evidence type="ECO:0000313" key="2">
    <source>
        <dbReference type="EMBL" id="KAF6003722.1"/>
    </source>
</evidence>
<dbReference type="GO" id="GO:0000136">
    <property type="term" value="C:mannan polymerase complex"/>
    <property type="evidence" value="ECO:0007669"/>
    <property type="project" value="TreeGrafter"/>
</dbReference>
<evidence type="ECO:0000313" key="3">
    <source>
        <dbReference type="Proteomes" id="UP000530660"/>
    </source>
</evidence>
<keyword evidence="1" id="KW-1133">Transmembrane helix</keyword>
<dbReference type="InterPro" id="IPR039367">
    <property type="entry name" value="Och1-like"/>
</dbReference>
<gene>
    <name evidence="2" type="ORF">F1559_000057</name>
</gene>
<accession>A0A7J7IKS0</accession>
<name>A0A7J7IKS0_9RHOD</name>
<keyword evidence="1" id="KW-0472">Membrane</keyword>
<feature type="transmembrane region" description="Helical" evidence="1">
    <location>
        <begin position="20"/>
        <end position="37"/>
    </location>
</feature>
<evidence type="ECO:0000256" key="1">
    <source>
        <dbReference type="SAM" id="Phobius"/>
    </source>
</evidence>
<dbReference type="OrthoDB" id="3887at2759"/>
<dbReference type="InterPro" id="IPR029044">
    <property type="entry name" value="Nucleotide-diphossugar_trans"/>
</dbReference>
<dbReference type="GO" id="GO:0000009">
    <property type="term" value="F:alpha-1,6-mannosyltransferase activity"/>
    <property type="evidence" value="ECO:0007669"/>
    <property type="project" value="InterPro"/>
</dbReference>
<dbReference type="GO" id="GO:0006487">
    <property type="term" value="P:protein N-linked glycosylation"/>
    <property type="evidence" value="ECO:0007669"/>
    <property type="project" value="TreeGrafter"/>
</dbReference>
<keyword evidence="3" id="KW-1185">Reference proteome</keyword>
<dbReference type="AlphaFoldDB" id="A0A7J7IKS0"/>